<dbReference type="CDD" id="cd08963">
    <property type="entry name" value="L-asparaginase_I"/>
    <property type="match status" value="1"/>
</dbReference>
<dbReference type="InterPro" id="IPR036152">
    <property type="entry name" value="Asp/glu_Ase-like_sf"/>
</dbReference>
<evidence type="ECO:0000256" key="1">
    <source>
        <dbReference type="PROSITE-ProRule" id="PRU10100"/>
    </source>
</evidence>
<sequence length="339" mass="35736">MATTGRVLVIYTGGTLGMVETDQGWAPGADLDGWLRELVARELPGVAFELVSLEPLIDSSNARPQEWQRIVDAVESRADEFDAFVVLHGTDTLGFSAAAVHFALRGTGRTVVLTGAQRSLVLPDSDAPANVSGAIRAALHPRVSGVSIYFDRTLVAGHHATKISSEDDHAFDSVNLPPLATMTHNGRLVVRDIEPAASMAGGAPTPGPRKPYRPVDLVVLTLHPGLQASRVRSLLTPAPEAVVLRAYGTGNAPDDDPELLDALQQANDAGTVLVVTTQCPHGGVHLGRYAVSQGLLSVGAVSGGDFTSDALVAWVTDLLSQGLSPEQVREAIKQQTHTH</sequence>
<gene>
    <name evidence="4" type="ORF">ACFP57_11965</name>
</gene>
<protein>
    <submittedName>
        <fullName evidence="4">Asparaginase</fullName>
    </submittedName>
</protein>
<dbReference type="InterPro" id="IPR027473">
    <property type="entry name" value="L-asparaginase_C"/>
</dbReference>
<dbReference type="SFLD" id="SFLDS00057">
    <property type="entry name" value="Glutaminase/Asparaginase"/>
    <property type="match status" value="1"/>
</dbReference>
<evidence type="ECO:0000313" key="4">
    <source>
        <dbReference type="EMBL" id="MFC6397692.1"/>
    </source>
</evidence>
<dbReference type="PANTHER" id="PTHR11707">
    <property type="entry name" value="L-ASPARAGINASE"/>
    <property type="match status" value="1"/>
</dbReference>
<dbReference type="SMART" id="SM00870">
    <property type="entry name" value="Asparaginase"/>
    <property type="match status" value="1"/>
</dbReference>
<dbReference type="EMBL" id="JBHSUA010000021">
    <property type="protein sequence ID" value="MFC6397692.1"/>
    <property type="molecule type" value="Genomic_DNA"/>
</dbReference>
<dbReference type="PROSITE" id="PS00917">
    <property type="entry name" value="ASN_GLN_ASE_2"/>
    <property type="match status" value="1"/>
</dbReference>
<dbReference type="Proteomes" id="UP001596266">
    <property type="component" value="Unassembled WGS sequence"/>
</dbReference>
<dbReference type="InterPro" id="IPR041725">
    <property type="entry name" value="L-asparaginase_I"/>
</dbReference>
<feature type="active site" evidence="1">
    <location>
        <position position="90"/>
    </location>
</feature>
<dbReference type="Pfam" id="PF17763">
    <property type="entry name" value="Asparaginase_C"/>
    <property type="match status" value="1"/>
</dbReference>
<dbReference type="PRINTS" id="PR00139">
    <property type="entry name" value="ASNGLNASE"/>
</dbReference>
<dbReference type="PIRSF" id="PIRSF001220">
    <property type="entry name" value="L-ASNase_gatD"/>
    <property type="match status" value="1"/>
</dbReference>
<dbReference type="InterPro" id="IPR040919">
    <property type="entry name" value="Asparaginase_C"/>
</dbReference>
<keyword evidence="5" id="KW-1185">Reference proteome</keyword>
<evidence type="ECO:0000259" key="3">
    <source>
        <dbReference type="Pfam" id="PF17763"/>
    </source>
</evidence>
<proteinExistence type="predicted"/>
<dbReference type="Gene3D" id="3.40.50.1170">
    <property type="entry name" value="L-asparaginase, N-terminal domain"/>
    <property type="match status" value="1"/>
</dbReference>
<dbReference type="Gene3D" id="3.40.50.40">
    <property type="match status" value="1"/>
</dbReference>
<accession>A0ABW1X6B7</accession>
<dbReference type="Pfam" id="PF00710">
    <property type="entry name" value="Asparaginase"/>
    <property type="match status" value="1"/>
</dbReference>
<organism evidence="4 5">
    <name type="scientific">Luteococcus sanguinis</name>
    <dbReference type="NCBI Taxonomy" id="174038"/>
    <lineage>
        <taxon>Bacteria</taxon>
        <taxon>Bacillati</taxon>
        <taxon>Actinomycetota</taxon>
        <taxon>Actinomycetes</taxon>
        <taxon>Propionibacteriales</taxon>
        <taxon>Propionibacteriaceae</taxon>
        <taxon>Luteococcus</taxon>
    </lineage>
</organism>
<dbReference type="PROSITE" id="PS51732">
    <property type="entry name" value="ASN_GLN_ASE_3"/>
    <property type="match status" value="1"/>
</dbReference>
<dbReference type="InterPro" id="IPR006034">
    <property type="entry name" value="Asparaginase/glutaminase-like"/>
</dbReference>
<dbReference type="PIRSF" id="PIRSF500176">
    <property type="entry name" value="L_ASNase"/>
    <property type="match status" value="1"/>
</dbReference>
<evidence type="ECO:0000259" key="2">
    <source>
        <dbReference type="Pfam" id="PF00710"/>
    </source>
</evidence>
<dbReference type="InterPro" id="IPR027474">
    <property type="entry name" value="L-asparaginase_N"/>
</dbReference>
<feature type="domain" description="Asparaginase/glutaminase C-terminal" evidence="3">
    <location>
        <begin position="218"/>
        <end position="331"/>
    </location>
</feature>
<dbReference type="PANTHER" id="PTHR11707:SF28">
    <property type="entry name" value="60 KDA LYSOPHOSPHOLIPASE"/>
    <property type="match status" value="1"/>
</dbReference>
<reference evidence="5" key="1">
    <citation type="journal article" date="2019" name="Int. J. Syst. Evol. Microbiol.">
        <title>The Global Catalogue of Microorganisms (GCM) 10K type strain sequencing project: providing services to taxonomists for standard genome sequencing and annotation.</title>
        <authorList>
            <consortium name="The Broad Institute Genomics Platform"/>
            <consortium name="The Broad Institute Genome Sequencing Center for Infectious Disease"/>
            <person name="Wu L."/>
            <person name="Ma J."/>
        </authorList>
    </citation>
    <scope>NUCLEOTIDE SEQUENCE [LARGE SCALE GENOMIC DNA]</scope>
    <source>
        <strain evidence="5">CGMCC 1.15277</strain>
    </source>
</reference>
<feature type="domain" description="L-asparaginase N-terminal" evidence="2">
    <location>
        <begin position="6"/>
        <end position="185"/>
    </location>
</feature>
<dbReference type="InterPro" id="IPR027475">
    <property type="entry name" value="Asparaginase/glutaminase_AS2"/>
</dbReference>
<dbReference type="InterPro" id="IPR037152">
    <property type="entry name" value="L-asparaginase_N_sf"/>
</dbReference>
<name>A0ABW1X6B7_9ACTN</name>
<evidence type="ECO:0000313" key="5">
    <source>
        <dbReference type="Proteomes" id="UP001596266"/>
    </source>
</evidence>
<dbReference type="SUPFAM" id="SSF53774">
    <property type="entry name" value="Glutaminase/Asparaginase"/>
    <property type="match status" value="1"/>
</dbReference>
<dbReference type="RefSeq" id="WP_343886145.1">
    <property type="nucleotide sequence ID" value="NZ_BAAAKI010000013.1"/>
</dbReference>
<comment type="caution">
    <text evidence="4">The sequence shown here is derived from an EMBL/GenBank/DDBJ whole genome shotgun (WGS) entry which is preliminary data.</text>
</comment>